<feature type="region of interest" description="Disordered" evidence="1">
    <location>
        <begin position="1"/>
        <end position="35"/>
    </location>
</feature>
<evidence type="ECO:0008006" key="4">
    <source>
        <dbReference type="Google" id="ProtNLM"/>
    </source>
</evidence>
<dbReference type="SUPFAM" id="SSF52833">
    <property type="entry name" value="Thioredoxin-like"/>
    <property type="match status" value="1"/>
</dbReference>
<reference evidence="2 3" key="1">
    <citation type="submission" date="2016-11" db="EMBL/GenBank/DDBJ databases">
        <title>Study of marine rhodopsin-containing bacteria.</title>
        <authorList>
            <person name="Yoshizawa S."/>
            <person name="Kumagai Y."/>
            <person name="Kogure K."/>
        </authorList>
    </citation>
    <scope>NUCLEOTIDE SEQUENCE [LARGE SCALE GENOMIC DNA]</scope>
    <source>
        <strain evidence="2 3">SG-29</strain>
    </source>
</reference>
<gene>
    <name evidence="2" type="ORF">BSZ36_02385</name>
</gene>
<dbReference type="AlphaFoldDB" id="A0A259U3X2"/>
<dbReference type="InterPro" id="IPR036249">
    <property type="entry name" value="Thioredoxin-like_sf"/>
</dbReference>
<dbReference type="EMBL" id="MQWB01000001">
    <property type="protein sequence ID" value="OZC04547.1"/>
    <property type="molecule type" value="Genomic_DNA"/>
</dbReference>
<accession>A0A259U3X2</accession>
<keyword evidence="3" id="KW-1185">Reference proteome</keyword>
<protein>
    <recommendedName>
        <fullName evidence="4">CopG family transcriptional regulator</fullName>
    </recommendedName>
</protein>
<name>A0A259U3X2_9BACT</name>
<dbReference type="Pfam" id="PF04214">
    <property type="entry name" value="DUF411"/>
    <property type="match status" value="1"/>
</dbReference>
<evidence type="ECO:0000313" key="3">
    <source>
        <dbReference type="Proteomes" id="UP000216446"/>
    </source>
</evidence>
<comment type="caution">
    <text evidence="2">The sequence shown here is derived from an EMBL/GenBank/DDBJ whole genome shotgun (WGS) entry which is preliminary data.</text>
</comment>
<feature type="compositionally biased region" description="Low complexity" evidence="1">
    <location>
        <begin position="12"/>
        <end position="32"/>
    </location>
</feature>
<dbReference type="InterPro" id="IPR007332">
    <property type="entry name" value="DUF411"/>
</dbReference>
<dbReference type="Proteomes" id="UP000216446">
    <property type="component" value="Unassembled WGS sequence"/>
</dbReference>
<organism evidence="2 3">
    <name type="scientific">Rubricoccus marinus</name>
    <dbReference type="NCBI Taxonomy" id="716817"/>
    <lineage>
        <taxon>Bacteria</taxon>
        <taxon>Pseudomonadati</taxon>
        <taxon>Rhodothermota</taxon>
        <taxon>Rhodothermia</taxon>
        <taxon>Rhodothermales</taxon>
        <taxon>Rubricoccaceae</taxon>
        <taxon>Rubricoccus</taxon>
    </lineage>
</organism>
<evidence type="ECO:0000313" key="2">
    <source>
        <dbReference type="EMBL" id="OZC04547.1"/>
    </source>
</evidence>
<proteinExistence type="predicted"/>
<dbReference type="InParanoid" id="A0A259U3X2"/>
<evidence type="ECO:0000256" key="1">
    <source>
        <dbReference type="SAM" id="MobiDB-lite"/>
    </source>
</evidence>
<sequence length="166" mass="17209">MAACQPDDAPEPVDTATPATPAATADTPIVPTSADGPLVTVYKSPTCGCCSLWGEYLEKEGFQVVNRDVQNMAAVKDSLGVPADLGSCHTATVEGYVIEGHVPAEPIRQLLAEKPDARGLSVPGMPLGSPGMEQGDLRQPYNVLILDKTGEASVYASIEGSTPTQG</sequence>